<feature type="compositionally biased region" description="Polar residues" evidence="1">
    <location>
        <begin position="413"/>
        <end position="431"/>
    </location>
</feature>
<evidence type="ECO:0000313" key="3">
    <source>
        <dbReference type="EMBL" id="OLL26543.1"/>
    </source>
</evidence>
<dbReference type="SMART" id="SM00262">
    <property type="entry name" value="GEL"/>
    <property type="match status" value="1"/>
</dbReference>
<feature type="region of interest" description="Disordered" evidence="1">
    <location>
        <begin position="1"/>
        <end position="348"/>
    </location>
</feature>
<accession>A0A1U7LVE4</accession>
<feature type="region of interest" description="Disordered" evidence="1">
    <location>
        <begin position="409"/>
        <end position="434"/>
    </location>
</feature>
<protein>
    <submittedName>
        <fullName evidence="3">Adseverin</fullName>
    </submittedName>
</protein>
<feature type="compositionally biased region" description="Polar residues" evidence="1">
    <location>
        <begin position="124"/>
        <end position="152"/>
    </location>
</feature>
<feature type="compositionally biased region" description="Low complexity" evidence="1">
    <location>
        <begin position="361"/>
        <end position="371"/>
    </location>
</feature>
<evidence type="ECO:0000313" key="4">
    <source>
        <dbReference type="Proteomes" id="UP000186594"/>
    </source>
</evidence>
<feature type="compositionally biased region" description="Low complexity" evidence="1">
    <location>
        <begin position="10"/>
        <end position="31"/>
    </location>
</feature>
<dbReference type="EMBL" id="LXFE01000167">
    <property type="protein sequence ID" value="OLL26543.1"/>
    <property type="molecule type" value="Genomic_DNA"/>
</dbReference>
<evidence type="ECO:0000259" key="2">
    <source>
        <dbReference type="Pfam" id="PF13254"/>
    </source>
</evidence>
<feature type="compositionally biased region" description="Polar residues" evidence="1">
    <location>
        <begin position="307"/>
        <end position="329"/>
    </location>
</feature>
<dbReference type="Pfam" id="PF13254">
    <property type="entry name" value="DUF4045"/>
    <property type="match status" value="1"/>
</dbReference>
<sequence length="1556" mass="172700">MESFQESDKPSSSSLISHDLSGSSSNPLSSSGKKRATSVLSEDPQVQDWMEKVKSLQADREREDEERQRKLEQDIIAERRARQARRAERTRSISPTKATPAAESQEPSSLAEHRHDSLARLSGIKSNRNSFSQSPSRDLKNQRSTSSLSNTPVLHPPSRGSQPTSPLKQTYEEEQSKASEYVPPPEIAQALELGDTPVLKPFGVFPGPPPYDRPRSNTGTFDCVSSTPRTPTRTLTRERPISVADPSSGRERTPALPDSPLSLRQSLSSFRDRPAMDQLSYPLTQGDSTTFTTGEGSPVRRPLPTSPAVSSTFHTPSFLTGSPRSSIQGITPRDRPISPTKGAGGFVASALMRTDSSIRSRISAPASPASPLDVLSNTPRDSPNPMYLNRSDVEPLSASRSIDFSIQRARAESNPNRASFKSSSPLFSRKQSVPCLSRDVRESQIYGDNKQELPTNSQPDLTLVEDYTIQSKSEELHDHGSTYDSRSAASTAEPPPSATSENSTYTNISMHDSSQSTRRRKLAGRYDSPEFSRFRRSPPESISVSNRAPGPQSPTTPIRSPEVSHRRLSPTKNTWMDAALKRETLVIKKPDSPRGSAMNKTSPTINRNTPSPEIEKVTFKKLSPRVPTSGSELDLAGKLKTGKSVLKADPPFEKIDPLRESLLAARAKLGSKKMAAEINGPRVDEVKQRLLAAKNSLNAFEKAPKKRIDPVLERLQNAKSSLRPKTNLEEVNEVATRKASISDQLLPTSNEGLSYKGISKSFEDTNVPKEVSTFSRTENSLTENVSPTFGAEALCKFSERPRLNLDMGFPPNKIAQGRALSENSEDCKNEAIDHLDADAEISSGQSPDPKGGYLVQARRRKDLQHVKDSHDSIPNILSSSVSNTKGPEVGTEGKNESDRRSNPEDNPGDQLCSQKNSFRANKLATRINPNLSSIIAMGKSAPSNSSLRNFKTSSSSSIPSTGQSLSAGLQHLNKNRPRGPKRRVPNLQISTVEHLLNPDTNTKHRLAHFEAELAVEDNQNNHSEALEAASDDSRRYEQNYTSELSLQGVSLSNTSPEGNFEVSLECIPQQIPELGVDKAYLHTPEKLKPRKLVKKPRSPSPTKGTSPKSGKTFSKFRQSTSYQRLSSFLGGKLSDDDSNIDISLLYNQRPQYFIYPEGCFEVQVWRLIDGVRERLSSNFNTVYEDDTLLYLVSHGDSQKGQSIFLWLGLNRAHGDFSYIDSFAEEQGASLVRVHQGKETPTFLSVVGNTLITKYGSRDFQVQTASLFCIRSSSQIVFIDQRKLDVSSLCSAYSYVFKSYDAVWVWVGRGSQESEIIAAHDFALSLMNSVRSCYEGKEPEDFWDALGDGKYACAAFWRARRECRQYATRLFRFSGTQIAEISPFGMDDITADSIHVIDSFFDIMTVIGDEARKRRGDIQLALDFSRNYSLYVTKAEHRQTCTTSVLLAPWRLPSNLQVIFRLRSEVLPGCEFNSNLMQSMSLDEAFRIMDTRVFKIKDLQQPSLPLGVNPDHLDLWLSEKDYQLCMGLSKAEVSQKSEKEQEAIREDGLIMLRMLRC</sequence>
<dbReference type="InterPro" id="IPR025118">
    <property type="entry name" value="DUF4045"/>
</dbReference>
<feature type="region of interest" description="Disordered" evidence="1">
    <location>
        <begin position="474"/>
        <end position="572"/>
    </location>
</feature>
<dbReference type="GO" id="GO:0051015">
    <property type="term" value="F:actin filament binding"/>
    <property type="evidence" value="ECO:0007669"/>
    <property type="project" value="InterPro"/>
</dbReference>
<feature type="compositionally biased region" description="Polar residues" evidence="1">
    <location>
        <begin position="159"/>
        <end position="168"/>
    </location>
</feature>
<dbReference type="OMA" id="KLRIHAS"/>
<dbReference type="PRINTS" id="PR00597">
    <property type="entry name" value="GELSOLIN"/>
</dbReference>
<feature type="region of interest" description="Disordered" evidence="1">
    <location>
        <begin position="940"/>
        <end position="965"/>
    </location>
</feature>
<feature type="region of interest" description="Disordered" evidence="1">
    <location>
        <begin position="361"/>
        <end position="393"/>
    </location>
</feature>
<feature type="compositionally biased region" description="Basic and acidic residues" evidence="1">
    <location>
        <begin position="891"/>
        <end position="903"/>
    </location>
</feature>
<comment type="caution">
    <text evidence="3">The sequence shown here is derived from an EMBL/GenBank/DDBJ whole genome shotgun (WGS) entry which is preliminary data.</text>
</comment>
<feature type="compositionally biased region" description="Polar residues" evidence="1">
    <location>
        <begin position="598"/>
        <end position="611"/>
    </location>
</feature>
<feature type="compositionally biased region" description="Polar residues" evidence="1">
    <location>
        <begin position="875"/>
        <end position="885"/>
    </location>
</feature>
<dbReference type="InterPro" id="IPR029006">
    <property type="entry name" value="ADF-H/Gelsolin-like_dom_sf"/>
</dbReference>
<dbReference type="STRING" id="1198029.A0A1U7LVE4"/>
<dbReference type="Gene3D" id="3.40.20.10">
    <property type="entry name" value="Severin"/>
    <property type="match status" value="1"/>
</dbReference>
<feature type="compositionally biased region" description="Low complexity" evidence="1">
    <location>
        <begin position="1100"/>
        <end position="1113"/>
    </location>
</feature>
<dbReference type="InterPro" id="IPR007122">
    <property type="entry name" value="Villin/Gelsolin"/>
</dbReference>
<dbReference type="Proteomes" id="UP000186594">
    <property type="component" value="Unassembled WGS sequence"/>
</dbReference>
<feature type="region of interest" description="Disordered" evidence="1">
    <location>
        <begin position="590"/>
        <end position="611"/>
    </location>
</feature>
<feature type="region of interest" description="Disordered" evidence="1">
    <location>
        <begin position="1087"/>
        <end position="1113"/>
    </location>
</feature>
<name>A0A1U7LVE4_NEOID</name>
<feature type="compositionally biased region" description="Polar residues" evidence="1">
    <location>
        <begin position="216"/>
        <end position="226"/>
    </location>
</feature>
<keyword evidence="4" id="KW-1185">Reference proteome</keyword>
<dbReference type="OrthoDB" id="6375767at2759"/>
<evidence type="ECO:0000256" key="1">
    <source>
        <dbReference type="SAM" id="MobiDB-lite"/>
    </source>
</evidence>
<feature type="domain" description="DUF4045" evidence="2">
    <location>
        <begin position="45"/>
        <end position="178"/>
    </location>
</feature>
<reference evidence="3 4" key="1">
    <citation type="submission" date="2016-04" db="EMBL/GenBank/DDBJ databases">
        <title>Evolutionary innovation and constraint leading to complex multicellularity in the Ascomycota.</title>
        <authorList>
            <person name="Cisse O."/>
            <person name="Nguyen A."/>
            <person name="Hewitt D.A."/>
            <person name="Jedd G."/>
            <person name="Stajich J.E."/>
        </authorList>
    </citation>
    <scope>NUCLEOTIDE SEQUENCE [LARGE SCALE GENOMIC DNA]</scope>
    <source>
        <strain evidence="3 4">DAH-3</strain>
    </source>
</reference>
<organism evidence="3 4">
    <name type="scientific">Neolecta irregularis (strain DAH-3)</name>
    <dbReference type="NCBI Taxonomy" id="1198029"/>
    <lineage>
        <taxon>Eukaryota</taxon>
        <taxon>Fungi</taxon>
        <taxon>Dikarya</taxon>
        <taxon>Ascomycota</taxon>
        <taxon>Taphrinomycotina</taxon>
        <taxon>Neolectales</taxon>
        <taxon>Neolectaceae</taxon>
        <taxon>Neolecta</taxon>
    </lineage>
</organism>
<feature type="compositionally biased region" description="Polar residues" evidence="1">
    <location>
        <begin position="941"/>
        <end position="952"/>
    </location>
</feature>
<feature type="compositionally biased region" description="Polar residues" evidence="1">
    <location>
        <begin position="502"/>
        <end position="516"/>
    </location>
</feature>
<dbReference type="SUPFAM" id="SSF55753">
    <property type="entry name" value="Actin depolymerizing proteins"/>
    <property type="match status" value="2"/>
</dbReference>
<feature type="compositionally biased region" description="Basic and acidic residues" evidence="1">
    <location>
        <begin position="49"/>
        <end position="91"/>
    </location>
</feature>
<feature type="compositionally biased region" description="Low complexity" evidence="1">
    <location>
        <begin position="953"/>
        <end position="965"/>
    </location>
</feature>
<feature type="region of interest" description="Disordered" evidence="1">
    <location>
        <begin position="863"/>
        <end position="913"/>
    </location>
</feature>
<feature type="compositionally biased region" description="Basic residues" evidence="1">
    <location>
        <begin position="1088"/>
        <end position="1097"/>
    </location>
</feature>
<feature type="compositionally biased region" description="Polar residues" evidence="1">
    <location>
        <begin position="281"/>
        <end position="295"/>
    </location>
</feature>
<gene>
    <name evidence="3" type="ORF">NEOLI_000264</name>
</gene>
<proteinExistence type="predicted"/>